<evidence type="ECO:0000313" key="2">
    <source>
        <dbReference type="EMBL" id="QHT61383.1"/>
    </source>
</evidence>
<organism evidence="2 3">
    <name type="scientific">Paenibacillus lycopersici</name>
    <dbReference type="NCBI Taxonomy" id="2704462"/>
    <lineage>
        <taxon>Bacteria</taxon>
        <taxon>Bacillati</taxon>
        <taxon>Bacillota</taxon>
        <taxon>Bacilli</taxon>
        <taxon>Bacillales</taxon>
        <taxon>Paenibacillaceae</taxon>
        <taxon>Paenibacillus</taxon>
    </lineage>
</organism>
<reference evidence="2 3" key="1">
    <citation type="submission" date="2020-01" db="EMBL/GenBank/DDBJ databases">
        <title>Paenibacillus sp. nov., isolated from tomato rhizosphere.</title>
        <authorList>
            <person name="Weon H.-Y."/>
            <person name="Lee S.A."/>
        </authorList>
    </citation>
    <scope>NUCLEOTIDE SEQUENCE [LARGE SCALE GENOMIC DNA]</scope>
    <source>
        <strain evidence="2 3">12200R-189</strain>
    </source>
</reference>
<dbReference type="InterPro" id="IPR056362">
    <property type="entry name" value="AtuA-like_ferredoxin_dom"/>
</dbReference>
<dbReference type="PANTHER" id="PTHR47708">
    <property type="match status" value="1"/>
</dbReference>
<feature type="domain" description="AtuA-like ferredoxin-fold" evidence="1">
    <location>
        <begin position="4"/>
        <end position="102"/>
    </location>
</feature>
<evidence type="ECO:0000259" key="1">
    <source>
        <dbReference type="Pfam" id="PF23544"/>
    </source>
</evidence>
<name>A0A6C0G0L1_9BACL</name>
<dbReference type="Pfam" id="PF23544">
    <property type="entry name" value="AtuA_ferredoxin"/>
    <property type="match status" value="1"/>
</dbReference>
<dbReference type="KEGG" id="plyc:GXP70_16405"/>
<evidence type="ECO:0000313" key="3">
    <source>
        <dbReference type="Proteomes" id="UP000476064"/>
    </source>
</evidence>
<proteinExistence type="predicted"/>
<dbReference type="AlphaFoldDB" id="A0A6C0G0L1"/>
<keyword evidence="3" id="KW-1185">Reference proteome</keyword>
<sequence length="116" mass="12676">MARVQLRQIAMARSGDKGNTVNIVLLAPNDDLYELLASEVTPERVKAHFEGLVRGEVVRYLLPRLRAMNFVCRDALGGGGSATLRIDNLGKCFASNLMRLEIEIDGDSGDLNLTTS</sequence>
<protein>
    <recommendedName>
        <fullName evidence="1">AtuA-like ferredoxin-fold domain-containing protein</fullName>
    </recommendedName>
</protein>
<dbReference type="PANTHER" id="PTHR47708:SF2">
    <property type="entry name" value="SI:CH73-132F6.5"/>
    <property type="match status" value="1"/>
</dbReference>
<dbReference type="EMBL" id="CP048209">
    <property type="protein sequence ID" value="QHT61383.1"/>
    <property type="molecule type" value="Genomic_DNA"/>
</dbReference>
<dbReference type="Proteomes" id="UP000476064">
    <property type="component" value="Chromosome"/>
</dbReference>
<dbReference type="RefSeq" id="WP_162357822.1">
    <property type="nucleotide sequence ID" value="NZ_CP048209.1"/>
</dbReference>
<gene>
    <name evidence="2" type="ORF">GXP70_16405</name>
</gene>
<accession>A0A6C0G0L1</accession>